<reference evidence="2" key="2">
    <citation type="journal article" date="2021" name="PeerJ">
        <title>Extensive microbial diversity within the chicken gut microbiome revealed by metagenomics and culture.</title>
        <authorList>
            <person name="Gilroy R."/>
            <person name="Ravi A."/>
            <person name="Getino M."/>
            <person name="Pursley I."/>
            <person name="Horton D.L."/>
            <person name="Alikhan N.F."/>
            <person name="Baker D."/>
            <person name="Gharbi K."/>
            <person name="Hall N."/>
            <person name="Watson M."/>
            <person name="Adriaenssens E.M."/>
            <person name="Foster-Nyarko E."/>
            <person name="Jarju S."/>
            <person name="Secka A."/>
            <person name="Antonio M."/>
            <person name="Oren A."/>
            <person name="Chaudhuri R.R."/>
            <person name="La Ragione R."/>
            <person name="Hildebrand F."/>
            <person name="Pallen M.J."/>
        </authorList>
    </citation>
    <scope>NUCLEOTIDE SEQUENCE</scope>
    <source>
        <strain evidence="2">CHK152-2994</strain>
    </source>
</reference>
<keyword evidence="1" id="KW-0472">Membrane</keyword>
<dbReference type="Proteomes" id="UP000824139">
    <property type="component" value="Unassembled WGS sequence"/>
</dbReference>
<keyword evidence="1" id="KW-0812">Transmembrane</keyword>
<dbReference type="Gene3D" id="3.30.700.10">
    <property type="entry name" value="Glycoprotein, Type 4 Pilin"/>
    <property type="match status" value="1"/>
</dbReference>
<gene>
    <name evidence="2" type="ORF">IAD41_03725</name>
</gene>
<evidence type="ECO:0000313" key="2">
    <source>
        <dbReference type="EMBL" id="HIS82697.1"/>
    </source>
</evidence>
<name>A0A9D1FV17_9BACT</name>
<protein>
    <submittedName>
        <fullName evidence="2">Type II secretion system protein</fullName>
    </submittedName>
</protein>
<dbReference type="EMBL" id="DVJO01000079">
    <property type="protein sequence ID" value="HIS82697.1"/>
    <property type="molecule type" value="Genomic_DNA"/>
</dbReference>
<evidence type="ECO:0000313" key="3">
    <source>
        <dbReference type="Proteomes" id="UP000824139"/>
    </source>
</evidence>
<dbReference type="AlphaFoldDB" id="A0A9D1FV17"/>
<dbReference type="InterPro" id="IPR045584">
    <property type="entry name" value="Pilin-like"/>
</dbReference>
<evidence type="ECO:0000256" key="1">
    <source>
        <dbReference type="SAM" id="Phobius"/>
    </source>
</evidence>
<sequence length="228" mass="25324">MRCKNTFDKEDLAFTMGEVLVTLGIIGIVASMTLPSLIGTWKDKQFKTAYKKAYSDISQAFEEALFEQTLTRSTQYNTEATNLEFDIMKSKFKAITECPASKISNCWKKGDTLCGGSCSSGNADDGIDLENGAPSKSYGSSCFIDASGRSWCTYTYNENIFVVATNGFSNPNRFGKDRFVFTFKDGNGNRSNNAATYKRIGAYSNADKLTQTSMCKHPPCYYQSWLLD</sequence>
<proteinExistence type="predicted"/>
<reference evidence="2" key="1">
    <citation type="submission" date="2020-10" db="EMBL/GenBank/DDBJ databases">
        <authorList>
            <person name="Gilroy R."/>
        </authorList>
    </citation>
    <scope>NUCLEOTIDE SEQUENCE</scope>
    <source>
        <strain evidence="2">CHK152-2994</strain>
    </source>
</reference>
<feature type="transmembrane region" description="Helical" evidence="1">
    <location>
        <begin position="20"/>
        <end position="41"/>
    </location>
</feature>
<accession>A0A9D1FV17</accession>
<keyword evidence="1" id="KW-1133">Transmembrane helix</keyword>
<organism evidence="2 3">
    <name type="scientific">Candidatus Scatenecus faecavium</name>
    <dbReference type="NCBI Taxonomy" id="2840915"/>
    <lineage>
        <taxon>Bacteria</taxon>
        <taxon>Candidatus Scatenecus</taxon>
    </lineage>
</organism>
<dbReference type="SUPFAM" id="SSF54523">
    <property type="entry name" value="Pili subunits"/>
    <property type="match status" value="1"/>
</dbReference>
<comment type="caution">
    <text evidence="2">The sequence shown here is derived from an EMBL/GenBank/DDBJ whole genome shotgun (WGS) entry which is preliminary data.</text>
</comment>